<keyword evidence="3" id="KW-0106">Calcium</keyword>
<dbReference type="SMART" id="SM00382">
    <property type="entry name" value="AAA"/>
    <property type="match status" value="1"/>
</dbReference>
<evidence type="ECO:0000259" key="7">
    <source>
        <dbReference type="PROSITE" id="PS50222"/>
    </source>
</evidence>
<dbReference type="InterPro" id="IPR003959">
    <property type="entry name" value="ATPase_AAA_core"/>
</dbReference>
<dbReference type="Pfam" id="PF00004">
    <property type="entry name" value="AAA"/>
    <property type="match status" value="1"/>
</dbReference>
<organism evidence="8 9">
    <name type="scientific">Polarella glacialis</name>
    <name type="common">Dinoflagellate</name>
    <dbReference type="NCBI Taxonomy" id="89957"/>
    <lineage>
        <taxon>Eukaryota</taxon>
        <taxon>Sar</taxon>
        <taxon>Alveolata</taxon>
        <taxon>Dinophyceae</taxon>
        <taxon>Suessiales</taxon>
        <taxon>Suessiaceae</taxon>
        <taxon>Polarella</taxon>
    </lineage>
</organism>
<evidence type="ECO:0000256" key="2">
    <source>
        <dbReference type="ARBA" id="ARBA00022741"/>
    </source>
</evidence>
<dbReference type="InterPro" id="IPR011992">
    <property type="entry name" value="EF-hand-dom_pair"/>
</dbReference>
<keyword evidence="9" id="KW-1185">Reference proteome</keyword>
<evidence type="ECO:0000313" key="8">
    <source>
        <dbReference type="EMBL" id="CAE8636334.1"/>
    </source>
</evidence>
<proteinExistence type="inferred from homology"/>
<feature type="domain" description="EF-hand" evidence="7">
    <location>
        <begin position="249"/>
        <end position="275"/>
    </location>
</feature>
<dbReference type="SMART" id="SM00054">
    <property type="entry name" value="EFh"/>
    <property type="match status" value="3"/>
</dbReference>
<dbReference type="PANTHER" id="PTHR43392:SF2">
    <property type="entry name" value="AAA-TYPE ATPASE FAMILY PROTEIN _ ANKYRIN REPEAT FAMILY PROTEIN"/>
    <property type="match status" value="1"/>
</dbReference>
<dbReference type="SUPFAM" id="SSF52540">
    <property type="entry name" value="P-loop containing nucleoside triphosphate hydrolases"/>
    <property type="match status" value="1"/>
</dbReference>
<gene>
    <name evidence="8" type="ORF">PGLA1383_LOCUS51815</name>
</gene>
<dbReference type="FunFam" id="3.40.50.300:FF:000216">
    <property type="entry name" value="Type VII secretion ATPase EccA"/>
    <property type="match status" value="1"/>
</dbReference>
<dbReference type="CDD" id="cd00051">
    <property type="entry name" value="EFh"/>
    <property type="match status" value="1"/>
</dbReference>
<dbReference type="InterPro" id="IPR002048">
    <property type="entry name" value="EF_hand_dom"/>
</dbReference>
<evidence type="ECO:0000313" key="9">
    <source>
        <dbReference type="Proteomes" id="UP000654075"/>
    </source>
</evidence>
<comment type="similarity">
    <text evidence="1">Belongs to the CbxX/CfxQ family.</text>
</comment>
<dbReference type="Gene3D" id="3.40.50.300">
    <property type="entry name" value="P-loop containing nucleotide triphosphate hydrolases"/>
    <property type="match status" value="1"/>
</dbReference>
<dbReference type="Gene3D" id="1.10.510.10">
    <property type="entry name" value="Transferase(Phosphotransferase) domain 1"/>
    <property type="match status" value="1"/>
</dbReference>
<dbReference type="Pfam" id="PF00069">
    <property type="entry name" value="Pkinase"/>
    <property type="match status" value="1"/>
</dbReference>
<dbReference type="InterPro" id="IPR000719">
    <property type="entry name" value="Prot_kinase_dom"/>
</dbReference>
<dbReference type="InterPro" id="IPR011009">
    <property type="entry name" value="Kinase-like_dom_sf"/>
</dbReference>
<dbReference type="PANTHER" id="PTHR43392">
    <property type="entry name" value="AAA-TYPE ATPASE FAMILY PROTEIN / ANKYRIN REPEAT FAMILY PROTEIN"/>
    <property type="match status" value="1"/>
</dbReference>
<reference evidence="8" key="1">
    <citation type="submission" date="2021-02" db="EMBL/GenBank/DDBJ databases">
        <authorList>
            <person name="Dougan E. K."/>
            <person name="Rhodes N."/>
            <person name="Thang M."/>
            <person name="Chan C."/>
        </authorList>
    </citation>
    <scope>NUCLEOTIDE SEQUENCE</scope>
</reference>
<dbReference type="GO" id="GO:0005524">
    <property type="term" value="F:ATP binding"/>
    <property type="evidence" value="ECO:0007669"/>
    <property type="project" value="UniProtKB-KW"/>
</dbReference>
<evidence type="ECO:0000256" key="5">
    <source>
        <dbReference type="ARBA" id="ARBA00024334"/>
    </source>
</evidence>
<dbReference type="InterPro" id="IPR008974">
    <property type="entry name" value="TRAF-like"/>
</dbReference>
<dbReference type="InterPro" id="IPR050773">
    <property type="entry name" value="CbxX/CfxQ_RuBisCO_ESX"/>
</dbReference>
<dbReference type="Proteomes" id="UP000654075">
    <property type="component" value="Unassembled WGS sequence"/>
</dbReference>
<feature type="domain" description="EF-hand" evidence="7">
    <location>
        <begin position="136"/>
        <end position="171"/>
    </location>
</feature>
<dbReference type="CDD" id="cd00009">
    <property type="entry name" value="AAA"/>
    <property type="match status" value="1"/>
</dbReference>
<dbReference type="GO" id="GO:0016887">
    <property type="term" value="F:ATP hydrolysis activity"/>
    <property type="evidence" value="ECO:0007669"/>
    <property type="project" value="InterPro"/>
</dbReference>
<feature type="domain" description="Protein kinase" evidence="6">
    <location>
        <begin position="1"/>
        <end position="95"/>
    </location>
</feature>
<dbReference type="Gene3D" id="1.10.8.60">
    <property type="match status" value="1"/>
</dbReference>
<evidence type="ECO:0000256" key="3">
    <source>
        <dbReference type="ARBA" id="ARBA00022837"/>
    </source>
</evidence>
<evidence type="ECO:0008006" key="10">
    <source>
        <dbReference type="Google" id="ProtNLM"/>
    </source>
</evidence>
<evidence type="ECO:0000256" key="4">
    <source>
        <dbReference type="ARBA" id="ARBA00022840"/>
    </source>
</evidence>
<dbReference type="Pfam" id="PF13202">
    <property type="entry name" value="EF-hand_5"/>
    <property type="match status" value="1"/>
</dbReference>
<dbReference type="PROSITE" id="PS00018">
    <property type="entry name" value="EF_HAND_1"/>
    <property type="match status" value="2"/>
</dbReference>
<comment type="caution">
    <text evidence="8">The sequence shown here is derived from an EMBL/GenBank/DDBJ whole genome shotgun (WGS) entry which is preliminary data.</text>
</comment>
<dbReference type="OrthoDB" id="2423195at2759"/>
<dbReference type="PROSITE" id="PS50011">
    <property type="entry name" value="PROTEIN_KINASE_DOM"/>
    <property type="match status" value="1"/>
</dbReference>
<dbReference type="InterPro" id="IPR027417">
    <property type="entry name" value="P-loop_NTPase"/>
</dbReference>
<dbReference type="GO" id="GO:0004672">
    <property type="term" value="F:protein kinase activity"/>
    <property type="evidence" value="ECO:0007669"/>
    <property type="project" value="InterPro"/>
</dbReference>
<dbReference type="InterPro" id="IPR018247">
    <property type="entry name" value="EF_Hand_1_Ca_BS"/>
</dbReference>
<dbReference type="EMBL" id="CAJNNV010031463">
    <property type="protein sequence ID" value="CAE8636334.1"/>
    <property type="molecule type" value="Genomic_DNA"/>
</dbReference>
<sequence>MAPEVWTGSCSPKSDVWSMGCVMFEMFTNRLPFEVRGSVDAAAKQQAKWVALHSKGPKWEIMRCRKDVKDLCQLLLTFRESARPSASESLMHPWLRMTETALTAEEVNSLCAAVCSWRDRSPCQRAFCLKMAANCTCIDKFARIFSKFDTDNSGILEKSEVVTALVSMGINKAMAKKTASALDVNGDNSCEYLEFTAACLLSLEDQFDDLLRQEFRQLDVTRSGTLSDKEMAPLILELKTLAASRGLEIEDIDADGDGNIDFQEFCSYFGRPNAVYHITRLPSAEQDKPERRMPMKQHVRIVGGFGKSVEMSMEQLRKSIEHSAEYLPKRIKQAWFDDWWNSAAAAAAVALTSTVNTLQVASVRHWADASGEICNVQRAWYGNPEYPYFAGRDFGGPAKIRICTLKAKFGCPKQAPVLVRNSNLKAELGNRNLKLGRRAWWEQQGLIGFSRTDKRSRLALTLGVSPHLAVTLTVTRTRTTRPLCVAVACSFVLATWASLQPLFMFVGVQTVQTRLCGRVAQPSSQRAASIPCGCVLATSRKGGTLPSGKKWGCSTQTKVGGPQRAANATRSKVDAQSALLLLSGEVSSASKLAFFNAAPVSVQRGDGPPPVSGYWVQVKFAPGCDPMYKHDCTPGLTLKRAFVKELGRRVWGMWTAAPSRRATNPKKVAWTWTFEVPKDAAKGSSISSPVFSCAGVAGKMRLFFYSAGDLAASDGYCSLFLAAANRAKLALQFFTMPKSRKFHILRKSGPLNFWSDTAPAWGYDDWMNVSKLPVVDGVVSIGVTVSDVRDTEAPPHDRRLLAYLDDDVSNSWFLWHGHGWSNAGEWGLQLVESQHAKLGAASPADLTEALHLAATSGRGLLVPAGLVQPLFASLQSDPATFRDPTSAELRFEQRLRGLFVHRPELKEKMRGFYGQLRLEQEMRRRNLSTTAKASTKHMAFVGNPGTGKTMFARELGRLMKDLGILSNGHVVEVQRGDLVGKWVGQTAPLTRKAIERAAGGILFVDEAYRLTETDSANDFGIEALEEIMSVLEDSDDLVVVLAGYPSQMEDLMKSNPGLKRRIHRVISFKDYTPDQLASIFEQKVASRGYRLDAGIDASWLSGLLEVRCPRNIRATYNGGLCDCVLISCQEALSSRIVPEEASDTALTTFIKEDIASALESFVGGASGGLLPGETPAVGL</sequence>
<dbReference type="InterPro" id="IPR003593">
    <property type="entry name" value="AAA+_ATPase"/>
</dbReference>
<dbReference type="Gene3D" id="1.10.238.10">
    <property type="entry name" value="EF-hand"/>
    <property type="match status" value="1"/>
</dbReference>
<dbReference type="SUPFAM" id="SSF56112">
    <property type="entry name" value="Protein kinase-like (PK-like)"/>
    <property type="match status" value="1"/>
</dbReference>
<comment type="similarity">
    <text evidence="5">Belongs to the protein kinase superfamily. Ser/Thr protein kinase family. CDPK subfamily.</text>
</comment>
<evidence type="ECO:0000256" key="1">
    <source>
        <dbReference type="ARBA" id="ARBA00010378"/>
    </source>
</evidence>
<evidence type="ECO:0000259" key="6">
    <source>
        <dbReference type="PROSITE" id="PS50011"/>
    </source>
</evidence>
<keyword evidence="2" id="KW-0547">Nucleotide-binding</keyword>
<keyword evidence="4" id="KW-0067">ATP-binding</keyword>
<dbReference type="SUPFAM" id="SSF47473">
    <property type="entry name" value="EF-hand"/>
    <property type="match status" value="1"/>
</dbReference>
<protein>
    <recommendedName>
        <fullName evidence="10">Calmodulin</fullName>
    </recommendedName>
</protein>
<dbReference type="PROSITE" id="PS50222">
    <property type="entry name" value="EF_HAND_2"/>
    <property type="match status" value="2"/>
</dbReference>
<dbReference type="Gene3D" id="2.60.210.10">
    <property type="entry name" value="Apoptosis, Tumor Necrosis Factor Receptor Associated Protein 2, Chain A"/>
    <property type="match status" value="1"/>
</dbReference>
<dbReference type="SUPFAM" id="SSF49599">
    <property type="entry name" value="TRAF domain-like"/>
    <property type="match status" value="1"/>
</dbReference>
<dbReference type="AlphaFoldDB" id="A0A813HEH0"/>
<name>A0A813HEH0_POLGL</name>
<dbReference type="GO" id="GO:0005509">
    <property type="term" value="F:calcium ion binding"/>
    <property type="evidence" value="ECO:0007669"/>
    <property type="project" value="InterPro"/>
</dbReference>
<accession>A0A813HEH0</accession>